<dbReference type="GO" id="GO:0004714">
    <property type="term" value="F:transmembrane receptor protein tyrosine kinase activity"/>
    <property type="evidence" value="ECO:0007669"/>
    <property type="project" value="TreeGrafter"/>
</dbReference>
<evidence type="ECO:0000259" key="1">
    <source>
        <dbReference type="PROSITE" id="PS50011"/>
    </source>
</evidence>
<keyword evidence="2" id="KW-0808">Transferase</keyword>
<comment type="caution">
    <text evidence="2">The sequence shown here is derived from an EMBL/GenBank/DDBJ whole genome shotgun (WGS) entry which is preliminary data.</text>
</comment>
<gene>
    <name evidence="2" type="primary">HTK16</name>
    <name evidence="2" type="ORF">CEXT_399231</name>
</gene>
<protein>
    <submittedName>
        <fullName evidence="2">Tyrosine-protein kinase HTK16</fullName>
    </submittedName>
</protein>
<dbReference type="Pfam" id="PF07714">
    <property type="entry name" value="PK_Tyr_Ser-Thr"/>
    <property type="match status" value="1"/>
</dbReference>
<dbReference type="SUPFAM" id="SSF56112">
    <property type="entry name" value="Protein kinase-like (PK-like)"/>
    <property type="match status" value="1"/>
</dbReference>
<dbReference type="PANTHER" id="PTHR24416">
    <property type="entry name" value="TYROSINE-PROTEIN KINASE RECEPTOR"/>
    <property type="match status" value="1"/>
</dbReference>
<dbReference type="GO" id="GO:0005524">
    <property type="term" value="F:ATP binding"/>
    <property type="evidence" value="ECO:0007669"/>
    <property type="project" value="InterPro"/>
</dbReference>
<dbReference type="Proteomes" id="UP001054945">
    <property type="component" value="Unassembled WGS sequence"/>
</dbReference>
<organism evidence="2 3">
    <name type="scientific">Caerostris extrusa</name>
    <name type="common">Bark spider</name>
    <name type="synonym">Caerostris bankana</name>
    <dbReference type="NCBI Taxonomy" id="172846"/>
    <lineage>
        <taxon>Eukaryota</taxon>
        <taxon>Metazoa</taxon>
        <taxon>Ecdysozoa</taxon>
        <taxon>Arthropoda</taxon>
        <taxon>Chelicerata</taxon>
        <taxon>Arachnida</taxon>
        <taxon>Araneae</taxon>
        <taxon>Araneomorphae</taxon>
        <taxon>Entelegynae</taxon>
        <taxon>Araneoidea</taxon>
        <taxon>Araneidae</taxon>
        <taxon>Caerostris</taxon>
    </lineage>
</organism>
<reference evidence="2 3" key="1">
    <citation type="submission" date="2021-06" db="EMBL/GenBank/DDBJ databases">
        <title>Caerostris extrusa draft genome.</title>
        <authorList>
            <person name="Kono N."/>
            <person name="Arakawa K."/>
        </authorList>
    </citation>
    <scope>NUCLEOTIDE SEQUENCE [LARGE SCALE GENOMIC DNA]</scope>
</reference>
<keyword evidence="3" id="KW-1185">Reference proteome</keyword>
<dbReference type="SMART" id="SM00219">
    <property type="entry name" value="TyrKc"/>
    <property type="match status" value="1"/>
</dbReference>
<evidence type="ECO:0000313" key="2">
    <source>
        <dbReference type="EMBL" id="GIX89200.1"/>
    </source>
</evidence>
<dbReference type="Gene3D" id="1.10.510.10">
    <property type="entry name" value="Transferase(Phosphotransferase) domain 1"/>
    <property type="match status" value="1"/>
</dbReference>
<evidence type="ECO:0000313" key="3">
    <source>
        <dbReference type="Proteomes" id="UP001054945"/>
    </source>
</evidence>
<dbReference type="AlphaFoldDB" id="A0AAV4NWC5"/>
<dbReference type="InterPro" id="IPR000719">
    <property type="entry name" value="Prot_kinase_dom"/>
</dbReference>
<accession>A0AAV4NWC5</accession>
<dbReference type="PROSITE" id="PS50011">
    <property type="entry name" value="PROTEIN_KINASE_DOM"/>
    <property type="match status" value="1"/>
</dbReference>
<dbReference type="GO" id="GO:0005886">
    <property type="term" value="C:plasma membrane"/>
    <property type="evidence" value="ECO:0007669"/>
    <property type="project" value="TreeGrafter"/>
</dbReference>
<feature type="domain" description="Protein kinase" evidence="1">
    <location>
        <begin position="1"/>
        <end position="127"/>
    </location>
</feature>
<dbReference type="InterPro" id="IPR011009">
    <property type="entry name" value="Kinase-like_dom_sf"/>
</dbReference>
<dbReference type="PRINTS" id="PR00109">
    <property type="entry name" value="TYRKINASE"/>
</dbReference>
<dbReference type="InterPro" id="IPR001245">
    <property type="entry name" value="Ser-Thr/Tyr_kinase_cat_dom"/>
</dbReference>
<name>A0AAV4NWC5_CAEEX</name>
<dbReference type="GO" id="GO:0043235">
    <property type="term" value="C:receptor complex"/>
    <property type="evidence" value="ECO:0007669"/>
    <property type="project" value="TreeGrafter"/>
</dbReference>
<proteinExistence type="predicted"/>
<dbReference type="InterPro" id="IPR020635">
    <property type="entry name" value="Tyr_kinase_cat_dom"/>
</dbReference>
<dbReference type="EMBL" id="BPLR01021403">
    <property type="protein sequence ID" value="GIX89200.1"/>
    <property type="molecule type" value="Genomic_DNA"/>
</dbReference>
<dbReference type="GO" id="GO:0007169">
    <property type="term" value="P:cell surface receptor protein tyrosine kinase signaling pathway"/>
    <property type="evidence" value="ECO:0007669"/>
    <property type="project" value="TreeGrafter"/>
</dbReference>
<keyword evidence="2" id="KW-0418">Kinase</keyword>
<dbReference type="PANTHER" id="PTHR24416:SF611">
    <property type="entry name" value="TYROSINE-PROTEIN KINASE TRANSMEMBRANE RECEPTOR ROR"/>
    <property type="match status" value="1"/>
</dbReference>
<sequence>MRAKISDFGLSRALGNDSEYYRASTGGRWPVKWYAPESINFGTFSHASDVWSYGVTLWEIFSYGEPPYGDMNGSQVIQLLDADQRLKIPEDCTESIKIIIQNCWLYNPEDRPTFKQLYNAYCSDPEYAAIWDHIK</sequence>
<dbReference type="InterPro" id="IPR050122">
    <property type="entry name" value="RTK"/>
</dbReference>